<dbReference type="EMBL" id="SPHZ02000009">
    <property type="protein sequence ID" value="KAF0899087.1"/>
    <property type="molecule type" value="Genomic_DNA"/>
</dbReference>
<evidence type="ECO:0000313" key="3">
    <source>
        <dbReference type="Proteomes" id="UP000479710"/>
    </source>
</evidence>
<comment type="caution">
    <text evidence="2">The sequence shown here is derived from an EMBL/GenBank/DDBJ whole genome shotgun (WGS) entry which is preliminary data.</text>
</comment>
<dbReference type="Proteomes" id="UP000479710">
    <property type="component" value="Unassembled WGS sequence"/>
</dbReference>
<name>A0A6G1CGC1_9ORYZ</name>
<feature type="compositionally biased region" description="Basic residues" evidence="1">
    <location>
        <begin position="13"/>
        <end position="23"/>
    </location>
</feature>
<organism evidence="2 3">
    <name type="scientific">Oryza meyeriana var. granulata</name>
    <dbReference type="NCBI Taxonomy" id="110450"/>
    <lineage>
        <taxon>Eukaryota</taxon>
        <taxon>Viridiplantae</taxon>
        <taxon>Streptophyta</taxon>
        <taxon>Embryophyta</taxon>
        <taxon>Tracheophyta</taxon>
        <taxon>Spermatophyta</taxon>
        <taxon>Magnoliopsida</taxon>
        <taxon>Liliopsida</taxon>
        <taxon>Poales</taxon>
        <taxon>Poaceae</taxon>
        <taxon>BOP clade</taxon>
        <taxon>Oryzoideae</taxon>
        <taxon>Oryzeae</taxon>
        <taxon>Oryzinae</taxon>
        <taxon>Oryza</taxon>
        <taxon>Oryza meyeriana</taxon>
    </lineage>
</organism>
<evidence type="ECO:0000256" key="1">
    <source>
        <dbReference type="SAM" id="MobiDB-lite"/>
    </source>
</evidence>
<keyword evidence="3" id="KW-1185">Reference proteome</keyword>
<dbReference type="AlphaFoldDB" id="A0A6G1CGC1"/>
<feature type="region of interest" description="Disordered" evidence="1">
    <location>
        <begin position="128"/>
        <end position="150"/>
    </location>
</feature>
<reference evidence="2 3" key="1">
    <citation type="submission" date="2019-11" db="EMBL/GenBank/DDBJ databases">
        <title>Whole genome sequence of Oryza granulata.</title>
        <authorList>
            <person name="Li W."/>
        </authorList>
    </citation>
    <scope>NUCLEOTIDE SEQUENCE [LARGE SCALE GENOMIC DNA]</scope>
    <source>
        <strain evidence="3">cv. Menghai</strain>
        <tissue evidence="2">Leaf</tissue>
    </source>
</reference>
<gene>
    <name evidence="2" type="ORF">E2562_012934</name>
</gene>
<evidence type="ECO:0000313" key="2">
    <source>
        <dbReference type="EMBL" id="KAF0899087.1"/>
    </source>
</evidence>
<sequence length="150" mass="16529">MAGRVEQASSGGRVKRSWCRQSRRPPPPLFQSGDGLARWWLQLVRAAALVVYEVTAPEVEEAMQAVEATPAIEAPVVVPILRSERLVAATTPRAELLGALGREAWWGGEVVQRSPELWLHVPGAVASARHTRPHQGTRSSQEFQHRVSDK</sequence>
<feature type="region of interest" description="Disordered" evidence="1">
    <location>
        <begin position="1"/>
        <end position="26"/>
    </location>
</feature>
<protein>
    <submittedName>
        <fullName evidence="2">Uncharacterized protein</fullName>
    </submittedName>
</protein>
<proteinExistence type="predicted"/>
<accession>A0A6G1CGC1</accession>